<evidence type="ECO:0000313" key="6">
    <source>
        <dbReference type="EnsemblMetazoa" id="CapteP204073"/>
    </source>
</evidence>
<dbReference type="PANTHER" id="PTHR45627:SF8">
    <property type="entry name" value="ADENYLATE CYCLASE TYPE 9"/>
    <property type="match status" value="1"/>
</dbReference>
<evidence type="ECO:0000256" key="4">
    <source>
        <dbReference type="SAM" id="Phobius"/>
    </source>
</evidence>
<dbReference type="GO" id="GO:0005886">
    <property type="term" value="C:plasma membrane"/>
    <property type="evidence" value="ECO:0007669"/>
    <property type="project" value="TreeGrafter"/>
</dbReference>
<keyword evidence="4" id="KW-1133">Transmembrane helix</keyword>
<feature type="transmembrane region" description="Helical" evidence="4">
    <location>
        <begin position="94"/>
        <end position="112"/>
    </location>
</feature>
<dbReference type="AlphaFoldDB" id="R7VD70"/>
<dbReference type="EMBL" id="AMQN01005076">
    <property type="status" value="NOT_ANNOTATED_CDS"/>
    <property type="molecule type" value="Genomic_DNA"/>
</dbReference>
<reference evidence="7" key="1">
    <citation type="submission" date="2012-12" db="EMBL/GenBank/DDBJ databases">
        <authorList>
            <person name="Hellsten U."/>
            <person name="Grimwood J."/>
            <person name="Chapman J.A."/>
            <person name="Shapiro H."/>
            <person name="Aerts A."/>
            <person name="Otillar R.P."/>
            <person name="Terry A.Y."/>
            <person name="Boore J.L."/>
            <person name="Simakov O."/>
            <person name="Marletaz F."/>
            <person name="Cho S.-J."/>
            <person name="Edsinger-Gonzales E."/>
            <person name="Havlak P."/>
            <person name="Kuo D.-H."/>
            <person name="Larsson T."/>
            <person name="Lv J."/>
            <person name="Arendt D."/>
            <person name="Savage R."/>
            <person name="Osoegawa K."/>
            <person name="de Jong P."/>
            <person name="Lindberg D.R."/>
            <person name="Seaver E.C."/>
            <person name="Weisblat D.A."/>
            <person name="Putnam N.H."/>
            <person name="Grigoriev I.V."/>
            <person name="Rokhsar D.S."/>
        </authorList>
    </citation>
    <scope>NUCLEOTIDE SEQUENCE</scope>
    <source>
        <strain evidence="7">I ESC-2004</strain>
    </source>
</reference>
<keyword evidence="4" id="KW-0812">Transmembrane</keyword>
<accession>R7VD70</accession>
<feature type="transmembrane region" description="Helical" evidence="4">
    <location>
        <begin position="118"/>
        <end position="140"/>
    </location>
</feature>
<feature type="non-terminal residue" evidence="5">
    <location>
        <position position="293"/>
    </location>
</feature>
<reference evidence="5 7" key="2">
    <citation type="journal article" date="2013" name="Nature">
        <title>Insights into bilaterian evolution from three spiralian genomes.</title>
        <authorList>
            <person name="Simakov O."/>
            <person name="Marletaz F."/>
            <person name="Cho S.J."/>
            <person name="Edsinger-Gonzales E."/>
            <person name="Havlak P."/>
            <person name="Hellsten U."/>
            <person name="Kuo D.H."/>
            <person name="Larsson T."/>
            <person name="Lv J."/>
            <person name="Arendt D."/>
            <person name="Savage R."/>
            <person name="Osoegawa K."/>
            <person name="de Jong P."/>
            <person name="Grimwood J."/>
            <person name="Chapman J.A."/>
            <person name="Shapiro H."/>
            <person name="Aerts A."/>
            <person name="Otillar R.P."/>
            <person name="Terry A.Y."/>
            <person name="Boore J.L."/>
            <person name="Grigoriev I.V."/>
            <person name="Lindberg D.R."/>
            <person name="Seaver E.C."/>
            <person name="Weisblat D.A."/>
            <person name="Putnam N.H."/>
            <person name="Rokhsar D.S."/>
        </authorList>
    </citation>
    <scope>NUCLEOTIDE SEQUENCE</scope>
    <source>
        <strain evidence="5 7">I ESC-2004</strain>
    </source>
</reference>
<evidence type="ECO:0000313" key="7">
    <source>
        <dbReference type="Proteomes" id="UP000014760"/>
    </source>
</evidence>
<reference evidence="6" key="3">
    <citation type="submission" date="2015-06" db="UniProtKB">
        <authorList>
            <consortium name="EnsemblMetazoa"/>
        </authorList>
    </citation>
    <scope>IDENTIFICATION</scope>
</reference>
<evidence type="ECO:0000313" key="5">
    <source>
        <dbReference type="EMBL" id="ELU13630.1"/>
    </source>
</evidence>
<feature type="transmembrane region" description="Helical" evidence="4">
    <location>
        <begin position="199"/>
        <end position="221"/>
    </location>
</feature>
<dbReference type="EnsemblMetazoa" id="CapteT204073">
    <property type="protein sequence ID" value="CapteP204073"/>
    <property type="gene ID" value="CapteG204073"/>
</dbReference>
<evidence type="ECO:0000256" key="1">
    <source>
        <dbReference type="ARBA" id="ARBA00022741"/>
    </source>
</evidence>
<keyword evidence="7" id="KW-1185">Reference proteome</keyword>
<dbReference type="HOGENOM" id="CLU_951785_0_0_1"/>
<dbReference type="Proteomes" id="UP000014760">
    <property type="component" value="Unassembled WGS sequence"/>
</dbReference>
<dbReference type="OMA" id="YSCLFET"/>
<keyword evidence="2" id="KW-0456">Lyase</keyword>
<sequence>MASPDGATVEFKPSTPANDVEAGGTVEIQSPAKNRLQGSPVLPSNGVGERRKSSIPILFERSAHSWWNPKFDSEILEKQHMESYYPKTKQRFQYAILYVLVACVAWSIFLGVLAQEHWLAYMCGLLVLLGIGLIILIVTFTPCCERALLPLSTLFALSLCAFCLLSFIQSSDAPISAVGTFTMTIEVLLLMYAMIPLPLYLAICFGVALSLSYEVLSIALVEFQDPPFVIGRLLMHCAMHFIGIHLFIMAQVRKRSTFLKVGQSILSRRDLNIEKELKQKMINSLMPQSVAEE</sequence>
<name>R7VD70_CAPTE</name>
<dbReference type="EMBL" id="KB295063">
    <property type="protein sequence ID" value="ELU13630.1"/>
    <property type="molecule type" value="Genomic_DNA"/>
</dbReference>
<keyword evidence="1" id="KW-0547">Nucleotide-binding</keyword>
<dbReference type="GO" id="GO:0004016">
    <property type="term" value="F:adenylate cyclase activity"/>
    <property type="evidence" value="ECO:0007669"/>
    <property type="project" value="TreeGrafter"/>
</dbReference>
<feature type="transmembrane region" description="Helical" evidence="4">
    <location>
        <begin position="233"/>
        <end position="250"/>
    </location>
</feature>
<dbReference type="OrthoDB" id="10035433at2759"/>
<feature type="transmembrane region" description="Helical" evidence="4">
    <location>
        <begin position="174"/>
        <end position="192"/>
    </location>
</feature>
<gene>
    <name evidence="5" type="ORF">CAPTEDRAFT_204073</name>
</gene>
<evidence type="ECO:0008006" key="8">
    <source>
        <dbReference type="Google" id="ProtNLM"/>
    </source>
</evidence>
<proteinExistence type="predicted"/>
<organism evidence="5">
    <name type="scientific">Capitella teleta</name>
    <name type="common">Polychaete worm</name>
    <dbReference type="NCBI Taxonomy" id="283909"/>
    <lineage>
        <taxon>Eukaryota</taxon>
        <taxon>Metazoa</taxon>
        <taxon>Spiralia</taxon>
        <taxon>Lophotrochozoa</taxon>
        <taxon>Annelida</taxon>
        <taxon>Polychaeta</taxon>
        <taxon>Sedentaria</taxon>
        <taxon>Scolecida</taxon>
        <taxon>Capitellidae</taxon>
        <taxon>Capitella</taxon>
    </lineage>
</organism>
<feature type="transmembrane region" description="Helical" evidence="4">
    <location>
        <begin position="147"/>
        <end position="168"/>
    </location>
</feature>
<evidence type="ECO:0000256" key="2">
    <source>
        <dbReference type="ARBA" id="ARBA00023239"/>
    </source>
</evidence>
<feature type="region of interest" description="Disordered" evidence="3">
    <location>
        <begin position="1"/>
        <end position="49"/>
    </location>
</feature>
<dbReference type="STRING" id="283909.R7VD70"/>
<dbReference type="PANTHER" id="PTHR45627">
    <property type="entry name" value="ADENYLATE CYCLASE TYPE 1"/>
    <property type="match status" value="1"/>
</dbReference>
<dbReference type="GO" id="GO:0007189">
    <property type="term" value="P:adenylate cyclase-activating G protein-coupled receptor signaling pathway"/>
    <property type="evidence" value="ECO:0007669"/>
    <property type="project" value="TreeGrafter"/>
</dbReference>
<dbReference type="GO" id="GO:0000166">
    <property type="term" value="F:nucleotide binding"/>
    <property type="evidence" value="ECO:0007669"/>
    <property type="project" value="UniProtKB-KW"/>
</dbReference>
<keyword evidence="4" id="KW-0472">Membrane</keyword>
<evidence type="ECO:0000256" key="3">
    <source>
        <dbReference type="SAM" id="MobiDB-lite"/>
    </source>
</evidence>
<protein>
    <recommendedName>
        <fullName evidence="8">Adenylate cyclase N-terminal domain-containing protein</fullName>
    </recommendedName>
</protein>